<dbReference type="Gene3D" id="1.20.1250.20">
    <property type="entry name" value="MFS general substrate transporter like domains"/>
    <property type="match status" value="1"/>
</dbReference>
<dbReference type="Pfam" id="PF07690">
    <property type="entry name" value="MFS_1"/>
    <property type="match status" value="1"/>
</dbReference>
<feature type="transmembrane region" description="Helical" evidence="4">
    <location>
        <begin position="157"/>
        <end position="176"/>
    </location>
</feature>
<dbReference type="PANTHER" id="PTHR43596:SF1">
    <property type="entry name" value="ADP,ATP CARRIER PROTEIN"/>
    <property type="match status" value="1"/>
</dbReference>
<protein>
    <submittedName>
        <fullName evidence="5">Major facilitator transporter</fullName>
    </submittedName>
</protein>
<dbReference type="EMBL" id="CP002083">
    <property type="protein sequence ID" value="ADJ22184.1"/>
    <property type="molecule type" value="Genomic_DNA"/>
</dbReference>
<dbReference type="InterPro" id="IPR036259">
    <property type="entry name" value="MFS_trans_sf"/>
</dbReference>
<dbReference type="RefSeq" id="WP_013214403.1">
    <property type="nucleotide sequence ID" value="NC_014313.1"/>
</dbReference>
<evidence type="ECO:0000256" key="4">
    <source>
        <dbReference type="SAM" id="Phobius"/>
    </source>
</evidence>
<feature type="transmembrane region" description="Helical" evidence="4">
    <location>
        <begin position="93"/>
        <end position="113"/>
    </location>
</feature>
<keyword evidence="2 4" id="KW-1133">Transmembrane helix</keyword>
<organism evidence="5 6">
    <name type="scientific">Hyphomicrobium denitrificans (strain ATCC 51888 / DSM 1869 / NCIMB 11706 / TK 0415)</name>
    <dbReference type="NCBI Taxonomy" id="582899"/>
    <lineage>
        <taxon>Bacteria</taxon>
        <taxon>Pseudomonadati</taxon>
        <taxon>Pseudomonadota</taxon>
        <taxon>Alphaproteobacteria</taxon>
        <taxon>Hyphomicrobiales</taxon>
        <taxon>Hyphomicrobiaceae</taxon>
        <taxon>Hyphomicrobium</taxon>
    </lineage>
</organism>
<feature type="transmembrane region" description="Helical" evidence="4">
    <location>
        <begin position="119"/>
        <end position="145"/>
    </location>
</feature>
<keyword evidence="3 4" id="KW-0472">Membrane</keyword>
<feature type="transmembrane region" description="Helical" evidence="4">
    <location>
        <begin position="303"/>
        <end position="322"/>
    </location>
</feature>
<feature type="transmembrane region" description="Helical" evidence="4">
    <location>
        <begin position="67"/>
        <end position="86"/>
    </location>
</feature>
<accession>D8JRF5</accession>
<name>D8JRF5_HYPDA</name>
<sequence length="430" mass="46374">MTDETPLPSAEQPASWLKRFVNVEPGEVAALLASFAMFFALLSAYYIVRPVRDEIGVSLGKDALHQLFTVVFFVMVALVPLFGFVAARFPRRLVLPSIYIFFVLNLIGFWLAMKTGDKNVWVAGTFFVWGSVFNLFVVSLFWSLMAELWSHTEAKRLYGFISAGGTAGALAGPLLTQGLVRFVEPVNLLLVSAALLTAAMIAGLAVRRLKTGAAGPEMDATGGGILDGAIKVFTTPMFARIAIFIFLANVVGTFFYLEQARLVALTIPDSAQRVAFFSGRDLVVSIVTFLIEVFGTARILQRFGVTVALLALPVTATVGTLLLSFDAALWVVAAVMVAERIVAFSLANPAIKVIYTLASPDEKYKVQNFIDTVVFRGGDAASGWVYAGLGGGLGFAAGAMGAVAMPLVLMWIWIARRLGADHHQRAEETV</sequence>
<dbReference type="eggNOG" id="COG3202">
    <property type="taxonomic scope" value="Bacteria"/>
</dbReference>
<dbReference type="KEGG" id="hdn:Hden_0362"/>
<proteinExistence type="predicted"/>
<keyword evidence="6" id="KW-1185">Reference proteome</keyword>
<evidence type="ECO:0000256" key="3">
    <source>
        <dbReference type="ARBA" id="ARBA00023136"/>
    </source>
</evidence>
<feature type="transmembrane region" description="Helical" evidence="4">
    <location>
        <begin position="277"/>
        <end position="296"/>
    </location>
</feature>
<dbReference type="Proteomes" id="UP000002033">
    <property type="component" value="Chromosome"/>
</dbReference>
<reference evidence="6" key="1">
    <citation type="journal article" date="2011" name="J. Bacteriol.">
        <title>Genome sequences of eight morphologically diverse alphaproteobacteria.</title>
        <authorList>
            <consortium name="US DOE Joint Genome Institute"/>
            <person name="Brown P.J."/>
            <person name="Kysela D.T."/>
            <person name="Buechlein A."/>
            <person name="Hemmerich C."/>
            <person name="Brun Y.V."/>
        </authorList>
    </citation>
    <scope>NUCLEOTIDE SEQUENCE [LARGE SCALE GENOMIC DNA]</scope>
    <source>
        <strain evidence="6">ATCC 51888 / DSM 1869 / NCIB 11706 / TK 0415</strain>
    </source>
</reference>
<evidence type="ECO:0000313" key="5">
    <source>
        <dbReference type="EMBL" id="ADJ22184.1"/>
    </source>
</evidence>
<dbReference type="PANTHER" id="PTHR43596">
    <property type="entry name" value="ADP,ATP CARRIER PROTEIN"/>
    <property type="match status" value="1"/>
</dbReference>
<gene>
    <name evidence="5" type="ordered locus">Hden_0362</name>
</gene>
<dbReference type="InterPro" id="IPR011701">
    <property type="entry name" value="MFS"/>
</dbReference>
<evidence type="ECO:0000256" key="2">
    <source>
        <dbReference type="ARBA" id="ARBA00022989"/>
    </source>
</evidence>
<evidence type="ECO:0000256" key="1">
    <source>
        <dbReference type="ARBA" id="ARBA00022692"/>
    </source>
</evidence>
<feature type="transmembrane region" description="Helical" evidence="4">
    <location>
        <begin position="28"/>
        <end position="47"/>
    </location>
</feature>
<dbReference type="OrthoDB" id="199378at2"/>
<dbReference type="AlphaFoldDB" id="D8JRF5"/>
<dbReference type="HOGENOM" id="CLU_027240_1_0_5"/>
<dbReference type="GO" id="GO:0022857">
    <property type="term" value="F:transmembrane transporter activity"/>
    <property type="evidence" value="ECO:0007669"/>
    <property type="project" value="InterPro"/>
</dbReference>
<feature type="transmembrane region" description="Helical" evidence="4">
    <location>
        <begin position="188"/>
        <end position="206"/>
    </location>
</feature>
<evidence type="ECO:0000313" key="6">
    <source>
        <dbReference type="Proteomes" id="UP000002033"/>
    </source>
</evidence>
<feature type="transmembrane region" description="Helical" evidence="4">
    <location>
        <begin position="237"/>
        <end position="257"/>
    </location>
</feature>
<keyword evidence="1 4" id="KW-0812">Transmembrane</keyword>
<dbReference type="SUPFAM" id="SSF103473">
    <property type="entry name" value="MFS general substrate transporter"/>
    <property type="match status" value="1"/>
</dbReference>
<feature type="transmembrane region" description="Helical" evidence="4">
    <location>
        <begin position="393"/>
        <end position="415"/>
    </location>
</feature>